<dbReference type="EMBL" id="JAQQPM010000009">
    <property type="protein sequence ID" value="KAK2075229.1"/>
    <property type="molecule type" value="Genomic_DNA"/>
</dbReference>
<evidence type="ECO:0000256" key="6">
    <source>
        <dbReference type="ARBA" id="ARBA00035183"/>
    </source>
</evidence>
<evidence type="ECO:0000313" key="8">
    <source>
        <dbReference type="EMBL" id="KAK2075229.1"/>
    </source>
</evidence>
<keyword evidence="9" id="KW-1185">Reference proteome</keyword>
<comment type="similarity">
    <text evidence="2">Belongs to the mitochondrion-specific ribosomal protein mL50 family.</text>
</comment>
<evidence type="ECO:0000256" key="1">
    <source>
        <dbReference type="ARBA" id="ARBA00004173"/>
    </source>
</evidence>
<dbReference type="GO" id="GO:0005840">
    <property type="term" value="C:ribosome"/>
    <property type="evidence" value="ECO:0007669"/>
    <property type="project" value="UniProtKB-KW"/>
</dbReference>
<dbReference type="Pfam" id="PF10501">
    <property type="entry name" value="Ribosomal_L50"/>
    <property type="match status" value="1"/>
</dbReference>
<sequence>MRNLQRIRGHASLLSNSSAAGQPAVPLAPSPPTTICLLKRRELSTATRRDAFPAPSTARLLARRPTVVRSVLLGPSDSRRLVSTRPSPPRRRGIPPFGQYPQSITEVEAADALGGATYTPAASGENLEEVGGLDDWWEDPHHWSESYDPPRPFGPTEAAGDKARLLAGLVRQALLEATAVRAMGKPKDLLKTWAVMSEEAAHGAEGPAAVAGQGDDGLRELAARLLKRLPKNVTMARDSAGAIANAAKLLGGDGQAWTEISLDEDAAFRFAVVKRIQQLTGRRIPDHKLMGVGTAGDLLAATIPPPRPLKLAQELQAKEEVQAVPNLKIYSRRVTPIDKEKMVGRWKVMVDELQKRDLPVTGTGRYSKSVEEKWIMGKF</sequence>
<proteinExistence type="inferred from homology"/>
<evidence type="ECO:0000256" key="7">
    <source>
        <dbReference type="SAM" id="MobiDB-lite"/>
    </source>
</evidence>
<keyword evidence="5" id="KW-0687">Ribonucleoprotein</keyword>
<feature type="region of interest" description="Disordered" evidence="7">
    <location>
        <begin position="78"/>
        <end position="100"/>
    </location>
</feature>
<evidence type="ECO:0000313" key="9">
    <source>
        <dbReference type="Proteomes" id="UP001217918"/>
    </source>
</evidence>
<comment type="subcellular location">
    <subcellularLocation>
        <location evidence="1">Mitochondrion</location>
    </subcellularLocation>
</comment>
<name>A0AAD9ICH2_9PEZI</name>
<evidence type="ECO:0000256" key="2">
    <source>
        <dbReference type="ARBA" id="ARBA00008860"/>
    </source>
</evidence>
<evidence type="ECO:0000256" key="4">
    <source>
        <dbReference type="ARBA" id="ARBA00023128"/>
    </source>
</evidence>
<accession>A0AAD9ICH2</accession>
<dbReference type="AlphaFoldDB" id="A0AAD9ICH2"/>
<protein>
    <recommendedName>
        <fullName evidence="6">Large ribosomal subunit protein mL50</fullName>
    </recommendedName>
</protein>
<comment type="caution">
    <text evidence="8">The sequence shown here is derived from an EMBL/GenBank/DDBJ whole genome shotgun (WGS) entry which is preliminary data.</text>
</comment>
<dbReference type="GO" id="GO:0005739">
    <property type="term" value="C:mitochondrion"/>
    <property type="evidence" value="ECO:0007669"/>
    <property type="project" value="UniProtKB-SubCell"/>
</dbReference>
<dbReference type="Proteomes" id="UP001217918">
    <property type="component" value="Unassembled WGS sequence"/>
</dbReference>
<evidence type="ECO:0000256" key="5">
    <source>
        <dbReference type="ARBA" id="ARBA00023274"/>
    </source>
</evidence>
<keyword evidence="4" id="KW-0496">Mitochondrion</keyword>
<gene>
    <name evidence="8" type="ORF">P8C59_009374</name>
</gene>
<keyword evidence="3" id="KW-0689">Ribosomal protein</keyword>
<reference evidence="8" key="1">
    <citation type="journal article" date="2023" name="Mol. Plant Microbe Interact.">
        <title>Elucidating the Obligate Nature and Biological Capacity of an Invasive Fungal Corn Pathogen.</title>
        <authorList>
            <person name="MacCready J.S."/>
            <person name="Roggenkamp E.M."/>
            <person name="Gdanetz K."/>
            <person name="Chilvers M.I."/>
        </authorList>
    </citation>
    <scope>NUCLEOTIDE SEQUENCE</scope>
    <source>
        <strain evidence="8">PM02</strain>
    </source>
</reference>
<dbReference type="InterPro" id="IPR018305">
    <property type="entry name" value="Ribosomal_m50"/>
</dbReference>
<dbReference type="GO" id="GO:1990904">
    <property type="term" value="C:ribonucleoprotein complex"/>
    <property type="evidence" value="ECO:0007669"/>
    <property type="project" value="UniProtKB-KW"/>
</dbReference>
<evidence type="ECO:0000256" key="3">
    <source>
        <dbReference type="ARBA" id="ARBA00022980"/>
    </source>
</evidence>
<organism evidence="8 9">
    <name type="scientific">Phyllachora maydis</name>
    <dbReference type="NCBI Taxonomy" id="1825666"/>
    <lineage>
        <taxon>Eukaryota</taxon>
        <taxon>Fungi</taxon>
        <taxon>Dikarya</taxon>
        <taxon>Ascomycota</taxon>
        <taxon>Pezizomycotina</taxon>
        <taxon>Sordariomycetes</taxon>
        <taxon>Sordariomycetidae</taxon>
        <taxon>Phyllachorales</taxon>
        <taxon>Phyllachoraceae</taxon>
        <taxon>Phyllachora</taxon>
    </lineage>
</organism>